<dbReference type="PANTHER" id="PTHR21107:SF2">
    <property type="entry name" value="CYTOCHROME C OXIDASE ASSEMBLY PROTEIN COX19"/>
    <property type="match status" value="1"/>
</dbReference>
<evidence type="ECO:0000313" key="5">
    <source>
        <dbReference type="EMBL" id="KAL3767967.1"/>
    </source>
</evidence>
<evidence type="ECO:0000256" key="2">
    <source>
        <dbReference type="ARBA" id="ARBA00022490"/>
    </source>
</evidence>
<organism evidence="5 6">
    <name type="scientific">Discostella pseudostelligera</name>
    <dbReference type="NCBI Taxonomy" id="259834"/>
    <lineage>
        <taxon>Eukaryota</taxon>
        <taxon>Sar</taxon>
        <taxon>Stramenopiles</taxon>
        <taxon>Ochrophyta</taxon>
        <taxon>Bacillariophyta</taxon>
        <taxon>Coscinodiscophyceae</taxon>
        <taxon>Thalassiosirophycidae</taxon>
        <taxon>Stephanodiscales</taxon>
        <taxon>Stephanodiscaceae</taxon>
        <taxon>Discostella</taxon>
    </lineage>
</organism>
<keyword evidence="6" id="KW-1185">Reference proteome</keyword>
<evidence type="ECO:0000256" key="3">
    <source>
        <dbReference type="ARBA" id="ARBA00023157"/>
    </source>
</evidence>
<evidence type="ECO:0000313" key="6">
    <source>
        <dbReference type="Proteomes" id="UP001530293"/>
    </source>
</evidence>
<comment type="subcellular location">
    <subcellularLocation>
        <location evidence="1">Cytoplasm</location>
    </subcellularLocation>
</comment>
<comment type="caution">
    <text evidence="5">The sequence shown here is derived from an EMBL/GenBank/DDBJ whole genome shotgun (WGS) entry which is preliminary data.</text>
</comment>
<evidence type="ECO:0000256" key="4">
    <source>
        <dbReference type="ARBA" id="ARBA00038223"/>
    </source>
</evidence>
<evidence type="ECO:0000256" key="1">
    <source>
        <dbReference type="ARBA" id="ARBA00004496"/>
    </source>
</evidence>
<dbReference type="Proteomes" id="UP001530293">
    <property type="component" value="Unassembled WGS sequence"/>
</dbReference>
<name>A0ABD3MW92_9STRA</name>
<protein>
    <recommendedName>
        <fullName evidence="7">NADH dehydrogenase [ubiquinone] 1 beta subcomplex subunit 7</fullName>
    </recommendedName>
</protein>
<dbReference type="EMBL" id="JALLBG020000070">
    <property type="protein sequence ID" value="KAL3767967.1"/>
    <property type="molecule type" value="Genomic_DNA"/>
</dbReference>
<gene>
    <name evidence="5" type="ORF">ACHAWU_005425</name>
</gene>
<dbReference type="InterPro" id="IPR051383">
    <property type="entry name" value="COX19"/>
</dbReference>
<reference evidence="5 6" key="1">
    <citation type="submission" date="2024-10" db="EMBL/GenBank/DDBJ databases">
        <title>Updated reference genomes for cyclostephanoid diatoms.</title>
        <authorList>
            <person name="Roberts W.R."/>
            <person name="Alverson A.J."/>
        </authorList>
    </citation>
    <scope>NUCLEOTIDE SEQUENCE [LARGE SCALE GENOMIC DNA]</scope>
    <source>
        <strain evidence="5 6">AJA232-27</strain>
    </source>
</reference>
<accession>A0ABD3MW92</accession>
<keyword evidence="2" id="KW-0963">Cytoplasm</keyword>
<proteinExistence type="inferred from homology"/>
<evidence type="ECO:0008006" key="7">
    <source>
        <dbReference type="Google" id="ProtNLM"/>
    </source>
</evidence>
<keyword evidence="3" id="KW-1015">Disulfide bond</keyword>
<comment type="similarity">
    <text evidence="4">Belongs to the COX19 family.</text>
</comment>
<dbReference type="PANTHER" id="PTHR21107">
    <property type="entry name" value="CYTOCHROME C OXIDASE ASSEMBLY PROTEIN COX19"/>
    <property type="match status" value="1"/>
</dbReference>
<sequence>MNFSGSKQTIKPPQRGIFPLDHESECKPYMEVKSFVSSSVLDCHTLENLNALFPSPQIDAYLRHTWTSKYISCLKDQQDKHYLCRELSKEYLQCRMDRQLMASEDLDKLGFSEDAKVEKAVEYDKSKEKEGYVAGKHIDGRTKWWFQKLW</sequence>
<dbReference type="GO" id="GO:0005737">
    <property type="term" value="C:cytoplasm"/>
    <property type="evidence" value="ECO:0007669"/>
    <property type="project" value="UniProtKB-SubCell"/>
</dbReference>
<dbReference type="AlphaFoldDB" id="A0ABD3MW92"/>